<dbReference type="OrthoDB" id="9771302at2"/>
<dbReference type="SUPFAM" id="SSF51735">
    <property type="entry name" value="NAD(P)-binding Rossmann-fold domains"/>
    <property type="match status" value="1"/>
</dbReference>
<proteinExistence type="predicted"/>
<dbReference type="InterPro" id="IPR036291">
    <property type="entry name" value="NAD(P)-bd_dom_sf"/>
</dbReference>
<dbReference type="InterPro" id="IPR016040">
    <property type="entry name" value="NAD(P)-bd_dom"/>
</dbReference>
<dbReference type="Proteomes" id="UP000093902">
    <property type="component" value="Unassembled WGS sequence"/>
</dbReference>
<dbReference type="Pfam" id="PF13460">
    <property type="entry name" value="NAD_binding_10"/>
    <property type="match status" value="1"/>
</dbReference>
<protein>
    <submittedName>
        <fullName evidence="2">NmrA family transcriptional regulator</fullName>
    </submittedName>
</protein>
<name>A0A1A0QQ32_MYCPR</name>
<sequence>MTKVVVIGGSGLIGSKLVHKLKQHGHEAVAASRSTGVDTVTGAGLIEVLRDTDTVIDVSNAPSSGDGPAWDFFTTSTGNLLTAEEAVGVRHHVLLSMVGAGRLPTSGYFRAKAMQEQLVRESAVGHSIVRSTQVFESVAQIAGTALDETIRISPALTQPIAAIDLATFVGQTAIGRPSYGVHEIAGPDRYAMDQLVRMQLSAVGDPRQVVADPRARYFGAVLEEPSLLPNRRAKLSSTNFTGWLADNTSVAVR</sequence>
<dbReference type="PANTHER" id="PTHR12126">
    <property type="entry name" value="NADH-UBIQUINONE OXIDOREDUCTASE 39 KDA SUBUNIT-RELATED"/>
    <property type="match status" value="1"/>
</dbReference>
<organism evidence="2 3">
    <name type="scientific">Mycolicibacterium peregrinum</name>
    <name type="common">Mycobacterium peregrinum</name>
    <dbReference type="NCBI Taxonomy" id="43304"/>
    <lineage>
        <taxon>Bacteria</taxon>
        <taxon>Bacillati</taxon>
        <taxon>Actinomycetota</taxon>
        <taxon>Actinomycetes</taxon>
        <taxon>Mycobacteriales</taxon>
        <taxon>Mycobacteriaceae</taxon>
        <taxon>Mycolicibacterium</taxon>
    </lineage>
</organism>
<dbReference type="Gene3D" id="3.40.50.720">
    <property type="entry name" value="NAD(P)-binding Rossmann-like Domain"/>
    <property type="match status" value="1"/>
</dbReference>
<dbReference type="RefSeq" id="WP_064936449.1">
    <property type="nucleotide sequence ID" value="NZ_LZSO01000041.1"/>
</dbReference>
<dbReference type="EMBL" id="LZSO01000041">
    <property type="protein sequence ID" value="OBB24261.1"/>
    <property type="molecule type" value="Genomic_DNA"/>
</dbReference>
<evidence type="ECO:0000313" key="2">
    <source>
        <dbReference type="EMBL" id="OBB24261.1"/>
    </source>
</evidence>
<gene>
    <name evidence="2" type="ORF">A5792_31220</name>
</gene>
<evidence type="ECO:0000313" key="3">
    <source>
        <dbReference type="Proteomes" id="UP000093902"/>
    </source>
</evidence>
<dbReference type="InterPro" id="IPR051207">
    <property type="entry name" value="ComplexI_NDUFA9_subunit"/>
</dbReference>
<feature type="domain" description="NAD(P)-binding" evidence="1">
    <location>
        <begin position="8"/>
        <end position="134"/>
    </location>
</feature>
<accession>A0A1A0QQ32</accession>
<reference evidence="3" key="1">
    <citation type="submission" date="2016-06" db="EMBL/GenBank/DDBJ databases">
        <authorList>
            <person name="Sutton G."/>
            <person name="Brinkac L."/>
            <person name="Sanka R."/>
            <person name="Adams M."/>
            <person name="Lau E."/>
            <person name="Mehaffy C."/>
            <person name="Tameris M."/>
            <person name="Hatherill M."/>
            <person name="Hanekom W."/>
            <person name="Mahomed H."/>
            <person name="Mcshane H."/>
        </authorList>
    </citation>
    <scope>NUCLEOTIDE SEQUENCE [LARGE SCALE GENOMIC DNA]</scope>
    <source>
        <strain evidence="3">852002-51209_SCH5440388</strain>
    </source>
</reference>
<evidence type="ECO:0000259" key="1">
    <source>
        <dbReference type="Pfam" id="PF13460"/>
    </source>
</evidence>
<dbReference type="AlphaFoldDB" id="A0A1A0QQ32"/>
<comment type="caution">
    <text evidence="2">The sequence shown here is derived from an EMBL/GenBank/DDBJ whole genome shotgun (WGS) entry which is preliminary data.</text>
</comment>
<dbReference type="PANTHER" id="PTHR12126:SF11">
    <property type="entry name" value="NADH DEHYDROGENASE [UBIQUINONE] 1 ALPHA SUBCOMPLEX SUBUNIT 9, MITOCHONDRIAL"/>
    <property type="match status" value="1"/>
</dbReference>
<dbReference type="GO" id="GO:0044877">
    <property type="term" value="F:protein-containing complex binding"/>
    <property type="evidence" value="ECO:0007669"/>
    <property type="project" value="TreeGrafter"/>
</dbReference>